<evidence type="ECO:0000256" key="2">
    <source>
        <dbReference type="ARBA" id="ARBA00022679"/>
    </source>
</evidence>
<dbReference type="InterPro" id="IPR029063">
    <property type="entry name" value="SAM-dependent_MTases_sf"/>
</dbReference>
<evidence type="ECO:0000313" key="5">
    <source>
        <dbReference type="Proteomes" id="UP000229972"/>
    </source>
</evidence>
<gene>
    <name evidence="4" type="ORF">COT93_03250</name>
</gene>
<sequence>MKTINYDNSGAYQEMARFYDTLMGSNKYPGWKDLIKDVLNKYSVKTGLCLDIACGTGNISRLVAELGFEVVGLDLSMEMIKIAKDKIPSGDFIKADIRDFNLPLRYQSKIDLVVCFYDSLNYLLTDRELLDTFKSVYRNIQAGSIFIFDMNPMDHILTAQKFKPRINEDKNFFSTFRFSGEGRFWILDMDFFVKNGNCFNHFKERHVERGYDQEDVLPLLKETGFKVLEVRTENKIYEDKQEHLSRLYFIVQK</sequence>
<proteinExistence type="predicted"/>
<evidence type="ECO:0000256" key="1">
    <source>
        <dbReference type="ARBA" id="ARBA00022603"/>
    </source>
</evidence>
<organism evidence="4 5">
    <name type="scientific">Candidatus Falkowbacteria bacterium CG10_big_fil_rev_8_21_14_0_10_37_18</name>
    <dbReference type="NCBI Taxonomy" id="1974562"/>
    <lineage>
        <taxon>Bacteria</taxon>
        <taxon>Candidatus Falkowiibacteriota</taxon>
    </lineage>
</organism>
<name>A0A2H0V887_9BACT</name>
<feature type="domain" description="Methyltransferase" evidence="3">
    <location>
        <begin position="50"/>
        <end position="141"/>
    </location>
</feature>
<dbReference type="PANTHER" id="PTHR43861">
    <property type="entry name" value="TRANS-ACONITATE 2-METHYLTRANSFERASE-RELATED"/>
    <property type="match status" value="1"/>
</dbReference>
<dbReference type="CDD" id="cd02440">
    <property type="entry name" value="AdoMet_MTases"/>
    <property type="match status" value="1"/>
</dbReference>
<dbReference type="Proteomes" id="UP000229972">
    <property type="component" value="Unassembled WGS sequence"/>
</dbReference>
<evidence type="ECO:0000313" key="4">
    <source>
        <dbReference type="EMBL" id="PIR95282.1"/>
    </source>
</evidence>
<dbReference type="SUPFAM" id="SSF53335">
    <property type="entry name" value="S-adenosyl-L-methionine-dependent methyltransferases"/>
    <property type="match status" value="1"/>
</dbReference>
<dbReference type="EMBL" id="PFAL01000030">
    <property type="protein sequence ID" value="PIR95282.1"/>
    <property type="molecule type" value="Genomic_DNA"/>
</dbReference>
<comment type="caution">
    <text evidence="4">The sequence shown here is derived from an EMBL/GenBank/DDBJ whole genome shotgun (WGS) entry which is preliminary data.</text>
</comment>
<protein>
    <recommendedName>
        <fullName evidence="3">Methyltransferase domain-containing protein</fullName>
    </recommendedName>
</protein>
<accession>A0A2H0V887</accession>
<reference evidence="5" key="1">
    <citation type="submission" date="2017-09" db="EMBL/GenBank/DDBJ databases">
        <title>Depth-based differentiation of microbial function through sediment-hosted aquifers and enrichment of novel symbionts in the deep terrestrial subsurface.</title>
        <authorList>
            <person name="Probst A.J."/>
            <person name="Ladd B."/>
            <person name="Jarett J.K."/>
            <person name="Geller-Mcgrath D.E."/>
            <person name="Sieber C.M.K."/>
            <person name="Emerson J.B."/>
            <person name="Anantharaman K."/>
            <person name="Thomas B.C."/>
            <person name="Malmstrom R."/>
            <person name="Stieglmeier M."/>
            <person name="Klingl A."/>
            <person name="Woyke T."/>
            <person name="Ryan C.M."/>
            <person name="Banfield J.F."/>
        </authorList>
    </citation>
    <scope>NUCLEOTIDE SEQUENCE [LARGE SCALE GENOMIC DNA]</scope>
</reference>
<dbReference type="GO" id="GO:0032259">
    <property type="term" value="P:methylation"/>
    <property type="evidence" value="ECO:0007669"/>
    <property type="project" value="UniProtKB-KW"/>
</dbReference>
<dbReference type="Gene3D" id="2.20.25.110">
    <property type="entry name" value="S-adenosyl-L-methionine-dependent methyltransferases"/>
    <property type="match status" value="1"/>
</dbReference>
<dbReference type="GO" id="GO:0008168">
    <property type="term" value="F:methyltransferase activity"/>
    <property type="evidence" value="ECO:0007669"/>
    <property type="project" value="UniProtKB-KW"/>
</dbReference>
<dbReference type="PANTHER" id="PTHR43861:SF1">
    <property type="entry name" value="TRANS-ACONITATE 2-METHYLTRANSFERASE"/>
    <property type="match status" value="1"/>
</dbReference>
<evidence type="ECO:0000259" key="3">
    <source>
        <dbReference type="Pfam" id="PF13649"/>
    </source>
</evidence>
<dbReference type="Gene3D" id="3.40.50.150">
    <property type="entry name" value="Vaccinia Virus protein VP39"/>
    <property type="match status" value="1"/>
</dbReference>
<keyword evidence="2" id="KW-0808">Transferase</keyword>
<keyword evidence="1" id="KW-0489">Methyltransferase</keyword>
<dbReference type="Pfam" id="PF13649">
    <property type="entry name" value="Methyltransf_25"/>
    <property type="match status" value="1"/>
</dbReference>
<dbReference type="InterPro" id="IPR041698">
    <property type="entry name" value="Methyltransf_25"/>
</dbReference>
<dbReference type="AlphaFoldDB" id="A0A2H0V887"/>